<accession>A0A6G1HKH5</accession>
<dbReference type="EMBL" id="ML996706">
    <property type="protein sequence ID" value="KAF2396510.1"/>
    <property type="molecule type" value="Genomic_DNA"/>
</dbReference>
<gene>
    <name evidence="2" type="ORF">EJ06DRAFT_524493</name>
</gene>
<evidence type="ECO:0000256" key="1">
    <source>
        <dbReference type="SAM" id="MobiDB-lite"/>
    </source>
</evidence>
<dbReference type="Proteomes" id="UP000799640">
    <property type="component" value="Unassembled WGS sequence"/>
</dbReference>
<keyword evidence="3" id="KW-1185">Reference proteome</keyword>
<dbReference type="AlphaFoldDB" id="A0A6G1HKH5"/>
<name>A0A6G1HKH5_9PEZI</name>
<proteinExistence type="predicted"/>
<feature type="compositionally biased region" description="Basic and acidic residues" evidence="1">
    <location>
        <begin position="154"/>
        <end position="166"/>
    </location>
</feature>
<evidence type="ECO:0000313" key="2">
    <source>
        <dbReference type="EMBL" id="KAF2396510.1"/>
    </source>
</evidence>
<sequence length="323" mass="37278">MALRDEDLAVPEISTYTDAKKTEYEKRVDPKVYEKAGRIQTRISKEQIQGKAKKIEYEKSVGAKAYEKAGLIQTRDQTKKVVYEKRADPKSPYLLREYSSSSRSETCICLSSLEIQAIALRDIDSASRRHEHIPICRTKKSDDPKVYEKAGLQRTRDHTQRRVDSKVYEKADLGKQARPRRLSMKVARRPSTIVDPKVKYEMNLVKPLYLLSQYHSSASSETCKCLRESGLRRTNGQTKKSDDTKAYEKAVLSKPEAGPRGVDPEVYEKADLRRSKGQRVDLRRSKGQRVDLKIYEMTGQRRIRGQTKKIEYEMTTKVEIRHS</sequence>
<organism evidence="2 3">
    <name type="scientific">Trichodelitschia bisporula</name>
    <dbReference type="NCBI Taxonomy" id="703511"/>
    <lineage>
        <taxon>Eukaryota</taxon>
        <taxon>Fungi</taxon>
        <taxon>Dikarya</taxon>
        <taxon>Ascomycota</taxon>
        <taxon>Pezizomycotina</taxon>
        <taxon>Dothideomycetes</taxon>
        <taxon>Dothideomycetes incertae sedis</taxon>
        <taxon>Phaeotrichales</taxon>
        <taxon>Phaeotrichaceae</taxon>
        <taxon>Trichodelitschia</taxon>
    </lineage>
</organism>
<evidence type="ECO:0000313" key="3">
    <source>
        <dbReference type="Proteomes" id="UP000799640"/>
    </source>
</evidence>
<feature type="region of interest" description="Disordered" evidence="1">
    <location>
        <begin position="144"/>
        <end position="166"/>
    </location>
</feature>
<protein>
    <submittedName>
        <fullName evidence="2">Uncharacterized protein</fullName>
    </submittedName>
</protein>
<reference evidence="2" key="1">
    <citation type="journal article" date="2020" name="Stud. Mycol.">
        <title>101 Dothideomycetes genomes: a test case for predicting lifestyles and emergence of pathogens.</title>
        <authorList>
            <person name="Haridas S."/>
            <person name="Albert R."/>
            <person name="Binder M."/>
            <person name="Bloem J."/>
            <person name="Labutti K."/>
            <person name="Salamov A."/>
            <person name="Andreopoulos B."/>
            <person name="Baker S."/>
            <person name="Barry K."/>
            <person name="Bills G."/>
            <person name="Bluhm B."/>
            <person name="Cannon C."/>
            <person name="Castanera R."/>
            <person name="Culley D."/>
            <person name="Daum C."/>
            <person name="Ezra D."/>
            <person name="Gonzalez J."/>
            <person name="Henrissat B."/>
            <person name="Kuo A."/>
            <person name="Liang C."/>
            <person name="Lipzen A."/>
            <person name="Lutzoni F."/>
            <person name="Magnuson J."/>
            <person name="Mondo S."/>
            <person name="Nolan M."/>
            <person name="Ohm R."/>
            <person name="Pangilinan J."/>
            <person name="Park H.-J."/>
            <person name="Ramirez L."/>
            <person name="Alfaro M."/>
            <person name="Sun H."/>
            <person name="Tritt A."/>
            <person name="Yoshinaga Y."/>
            <person name="Zwiers L.-H."/>
            <person name="Turgeon B."/>
            <person name="Goodwin S."/>
            <person name="Spatafora J."/>
            <person name="Crous P."/>
            <person name="Grigoriev I."/>
        </authorList>
    </citation>
    <scope>NUCLEOTIDE SEQUENCE</scope>
    <source>
        <strain evidence="2">CBS 262.69</strain>
    </source>
</reference>